<proteinExistence type="predicted"/>
<dbReference type="Proteomes" id="UP000192342">
    <property type="component" value="Unassembled WGS sequence"/>
</dbReference>
<evidence type="ECO:0000256" key="1">
    <source>
        <dbReference type="ARBA" id="ARBA00022448"/>
    </source>
</evidence>
<dbReference type="FunFam" id="3.40.50.300:FF:000042">
    <property type="entry name" value="Maltose/maltodextrin ABC transporter, ATP-binding protein"/>
    <property type="match status" value="1"/>
</dbReference>
<organism evidence="5 6">
    <name type="scientific">Oceanococcus atlanticus</name>
    <dbReference type="NCBI Taxonomy" id="1317117"/>
    <lineage>
        <taxon>Bacteria</taxon>
        <taxon>Pseudomonadati</taxon>
        <taxon>Pseudomonadota</taxon>
        <taxon>Gammaproteobacteria</taxon>
        <taxon>Chromatiales</taxon>
        <taxon>Oceanococcaceae</taxon>
        <taxon>Oceanococcus</taxon>
    </lineage>
</organism>
<dbReference type="EMBL" id="AQQV01000002">
    <property type="protein sequence ID" value="ORE87233.1"/>
    <property type="molecule type" value="Genomic_DNA"/>
</dbReference>
<evidence type="ECO:0000313" key="5">
    <source>
        <dbReference type="EMBL" id="ORE87233.1"/>
    </source>
</evidence>
<dbReference type="InterPro" id="IPR027417">
    <property type="entry name" value="P-loop_NTPase"/>
</dbReference>
<dbReference type="PANTHER" id="PTHR43875">
    <property type="entry name" value="MALTODEXTRIN IMPORT ATP-BINDING PROTEIN MSMX"/>
    <property type="match status" value="1"/>
</dbReference>
<keyword evidence="2" id="KW-0547">Nucleotide-binding</keyword>
<dbReference type="GO" id="GO:0140359">
    <property type="term" value="F:ABC-type transporter activity"/>
    <property type="evidence" value="ECO:0007669"/>
    <property type="project" value="UniProtKB-ARBA"/>
</dbReference>
<dbReference type="GO" id="GO:0005524">
    <property type="term" value="F:ATP binding"/>
    <property type="evidence" value="ECO:0007669"/>
    <property type="project" value="UniProtKB-KW"/>
</dbReference>
<dbReference type="GO" id="GO:0055052">
    <property type="term" value="C:ATP-binding cassette (ABC) transporter complex, substrate-binding subunit-containing"/>
    <property type="evidence" value="ECO:0007669"/>
    <property type="project" value="TreeGrafter"/>
</dbReference>
<dbReference type="Gene3D" id="3.40.50.300">
    <property type="entry name" value="P-loop containing nucleotide triphosphate hydrolases"/>
    <property type="match status" value="1"/>
</dbReference>
<dbReference type="RefSeq" id="WP_158523139.1">
    <property type="nucleotide sequence ID" value="NZ_AQQV01000002.1"/>
</dbReference>
<sequence>MSGSALSLRNVTVRLGHNTVLEDFNLEVAAGERLVLAGPSGSGKSTLLRAIAGLIPISAGEIRIAGRPVQHLPPGQRAVGMVFQQAALLPHLSVLDNLTFGLRARGMRKAAAVQRARDVAGWLEISALLERRPRALSGGEQQRVALGRALLREGGLILLDEPLSQLDAPLRARLREELLRVHGLSQATMLHVTHDQHEAMALGDRIGILEHGRLLQLDPPHAIYAQPHSAAVARFIGSPGINLIPLARQGDRWHWGDHLVPGPATEGRALQLGIRPEHLKPSDDPTAWPVTLKRREILGERELWYLSGHDDLELVASQPLQPTPPPATLRIAADFDQALYFEPGDGRRIPA</sequence>
<accession>A0A1Y1SEW1</accession>
<comment type="caution">
    <text evidence="5">The sequence shown here is derived from an EMBL/GenBank/DDBJ whole genome shotgun (WGS) entry which is preliminary data.</text>
</comment>
<dbReference type="InterPro" id="IPR047641">
    <property type="entry name" value="ABC_transpr_MalK/UgpC-like"/>
</dbReference>
<evidence type="ECO:0000259" key="4">
    <source>
        <dbReference type="PROSITE" id="PS50893"/>
    </source>
</evidence>
<evidence type="ECO:0000256" key="2">
    <source>
        <dbReference type="ARBA" id="ARBA00022741"/>
    </source>
</evidence>
<dbReference type="InterPro" id="IPR012340">
    <property type="entry name" value="NA-bd_OB-fold"/>
</dbReference>
<dbReference type="InterPro" id="IPR017871">
    <property type="entry name" value="ABC_transporter-like_CS"/>
</dbReference>
<dbReference type="SUPFAM" id="SSF52540">
    <property type="entry name" value="P-loop containing nucleoside triphosphate hydrolases"/>
    <property type="match status" value="1"/>
</dbReference>
<dbReference type="GO" id="GO:0016887">
    <property type="term" value="F:ATP hydrolysis activity"/>
    <property type="evidence" value="ECO:0007669"/>
    <property type="project" value="InterPro"/>
</dbReference>
<gene>
    <name evidence="5" type="ORF">ATO7_09337</name>
</gene>
<feature type="domain" description="ABC transporter" evidence="4">
    <location>
        <begin position="6"/>
        <end position="236"/>
    </location>
</feature>
<dbReference type="PROSITE" id="PS50893">
    <property type="entry name" value="ABC_TRANSPORTER_2"/>
    <property type="match status" value="1"/>
</dbReference>
<name>A0A1Y1SEW1_9GAMM</name>
<dbReference type="InterPro" id="IPR003439">
    <property type="entry name" value="ABC_transporter-like_ATP-bd"/>
</dbReference>
<dbReference type="InterPro" id="IPR003593">
    <property type="entry name" value="AAA+_ATPase"/>
</dbReference>
<keyword evidence="1" id="KW-0813">Transport</keyword>
<protein>
    <submittedName>
        <fullName evidence="5">Bifunctional maltose ABC transporter ATP-binding protein/phenotypic repressor of mal operon</fullName>
    </submittedName>
</protein>
<dbReference type="OrthoDB" id="9802264at2"/>
<dbReference type="PANTHER" id="PTHR43875:SF1">
    <property type="entry name" value="OSMOPROTECTIVE COMPOUNDS UPTAKE ATP-BINDING PROTEIN GGTA"/>
    <property type="match status" value="1"/>
</dbReference>
<dbReference type="Gene3D" id="2.40.50.140">
    <property type="entry name" value="Nucleic acid-binding proteins"/>
    <property type="match status" value="1"/>
</dbReference>
<dbReference type="InterPro" id="IPR008995">
    <property type="entry name" value="Mo/tungstate-bd_C_term_dom"/>
</dbReference>
<dbReference type="STRING" id="1317117.ATO7_09337"/>
<dbReference type="AlphaFoldDB" id="A0A1Y1SEW1"/>
<evidence type="ECO:0000256" key="3">
    <source>
        <dbReference type="ARBA" id="ARBA00022840"/>
    </source>
</evidence>
<dbReference type="Pfam" id="PF00005">
    <property type="entry name" value="ABC_tran"/>
    <property type="match status" value="1"/>
</dbReference>
<keyword evidence="6" id="KW-1185">Reference proteome</keyword>
<reference evidence="5 6" key="1">
    <citation type="submission" date="2013-04" db="EMBL/GenBank/DDBJ databases">
        <title>Oceanococcus atlanticus 22II-S10r2 Genome Sequencing.</title>
        <authorList>
            <person name="Lai Q."/>
            <person name="Li G."/>
            <person name="Shao Z."/>
        </authorList>
    </citation>
    <scope>NUCLEOTIDE SEQUENCE [LARGE SCALE GENOMIC DNA]</scope>
    <source>
        <strain evidence="5 6">22II-S10r2</strain>
    </source>
</reference>
<keyword evidence="3 5" id="KW-0067">ATP-binding</keyword>
<dbReference type="PROSITE" id="PS00211">
    <property type="entry name" value="ABC_TRANSPORTER_1"/>
    <property type="match status" value="1"/>
</dbReference>
<dbReference type="SMART" id="SM00382">
    <property type="entry name" value="AAA"/>
    <property type="match status" value="1"/>
</dbReference>
<dbReference type="SUPFAM" id="SSF50331">
    <property type="entry name" value="MOP-like"/>
    <property type="match status" value="1"/>
</dbReference>
<dbReference type="Gene3D" id="2.40.50.100">
    <property type="match status" value="1"/>
</dbReference>
<evidence type="ECO:0000313" key="6">
    <source>
        <dbReference type="Proteomes" id="UP000192342"/>
    </source>
</evidence>